<dbReference type="OrthoDB" id="9805566at2"/>
<feature type="transmembrane region" description="Helical" evidence="6">
    <location>
        <begin position="9"/>
        <end position="30"/>
    </location>
</feature>
<evidence type="ECO:0000313" key="9">
    <source>
        <dbReference type="Proteomes" id="UP000199032"/>
    </source>
</evidence>
<keyword evidence="3" id="KW-0998">Cell outer membrane</keyword>
<dbReference type="PANTHER" id="PTHR30329">
    <property type="entry name" value="STATOR ELEMENT OF FLAGELLAR MOTOR COMPLEX"/>
    <property type="match status" value="1"/>
</dbReference>
<dbReference type="STRING" id="1742972.COMA1_11423"/>
<dbReference type="PRINTS" id="PR01023">
    <property type="entry name" value="NAFLGMOTY"/>
</dbReference>
<evidence type="ECO:0000256" key="6">
    <source>
        <dbReference type="SAM" id="Phobius"/>
    </source>
</evidence>
<dbReference type="EMBL" id="CZQA01000001">
    <property type="protein sequence ID" value="CUS33932.1"/>
    <property type="molecule type" value="Genomic_DNA"/>
</dbReference>
<dbReference type="AlphaFoldDB" id="A0A0S4L820"/>
<dbReference type="InterPro" id="IPR006664">
    <property type="entry name" value="OMP_bac"/>
</dbReference>
<keyword evidence="2 4" id="KW-0472">Membrane</keyword>
<evidence type="ECO:0000256" key="4">
    <source>
        <dbReference type="PROSITE-ProRule" id="PRU00473"/>
    </source>
</evidence>
<feature type="domain" description="OmpA-like" evidence="7">
    <location>
        <begin position="72"/>
        <end position="189"/>
    </location>
</feature>
<keyword evidence="6" id="KW-0812">Transmembrane</keyword>
<evidence type="ECO:0000256" key="1">
    <source>
        <dbReference type="ARBA" id="ARBA00004442"/>
    </source>
</evidence>
<dbReference type="InterPro" id="IPR036737">
    <property type="entry name" value="OmpA-like_sf"/>
</dbReference>
<protein>
    <recommendedName>
        <fullName evidence="7">OmpA-like domain-containing protein</fullName>
    </recommendedName>
</protein>
<accession>A0A0S4L820</accession>
<dbReference type="Gene3D" id="3.30.1330.60">
    <property type="entry name" value="OmpA-like domain"/>
    <property type="match status" value="1"/>
</dbReference>
<reference evidence="8 9" key="1">
    <citation type="submission" date="2015-10" db="EMBL/GenBank/DDBJ databases">
        <authorList>
            <person name="Gilbert D.G."/>
        </authorList>
    </citation>
    <scope>NUCLEOTIDE SEQUENCE [LARGE SCALE GENOMIC DNA]</scope>
    <source>
        <strain evidence="8">COMA1</strain>
    </source>
</reference>
<gene>
    <name evidence="8" type="ORF">COMA1_11423</name>
</gene>
<name>A0A0S4L820_9BACT</name>
<keyword evidence="6" id="KW-1133">Transmembrane helix</keyword>
<keyword evidence="9" id="KW-1185">Reference proteome</keyword>
<dbReference type="InterPro" id="IPR006665">
    <property type="entry name" value="OmpA-like"/>
</dbReference>
<dbReference type="Pfam" id="PF00691">
    <property type="entry name" value="OmpA"/>
    <property type="match status" value="1"/>
</dbReference>
<evidence type="ECO:0000256" key="2">
    <source>
        <dbReference type="ARBA" id="ARBA00023136"/>
    </source>
</evidence>
<dbReference type="PANTHER" id="PTHR30329:SF21">
    <property type="entry name" value="LIPOPROTEIN YIAD-RELATED"/>
    <property type="match status" value="1"/>
</dbReference>
<dbReference type="InterPro" id="IPR050330">
    <property type="entry name" value="Bact_OuterMem_StrucFunc"/>
</dbReference>
<dbReference type="PRINTS" id="PR01021">
    <property type="entry name" value="OMPADOMAIN"/>
</dbReference>
<organism evidence="8 9">
    <name type="scientific">Candidatus Nitrospira nitrosa</name>
    <dbReference type="NCBI Taxonomy" id="1742972"/>
    <lineage>
        <taxon>Bacteria</taxon>
        <taxon>Pseudomonadati</taxon>
        <taxon>Nitrospirota</taxon>
        <taxon>Nitrospiria</taxon>
        <taxon>Nitrospirales</taxon>
        <taxon>Nitrospiraceae</taxon>
        <taxon>Nitrospira</taxon>
    </lineage>
</organism>
<dbReference type="SUPFAM" id="SSF103088">
    <property type="entry name" value="OmpA-like"/>
    <property type="match status" value="1"/>
</dbReference>
<proteinExistence type="predicted"/>
<comment type="subcellular location">
    <subcellularLocation>
        <location evidence="1">Cell outer membrane</location>
    </subcellularLocation>
</comment>
<sequence>MVMQGKDPFLVILGVFILGMTFFFCGKGVVTSPPPVALEHPAEHPSQAPKAIERQPSPPTIPAVSAPAVPQKKIDDLLIGKTIPFRINSATLLSDGKVVLNGVAAKLREDPTVTVEVNSQMDNGRPEGANQMLSEQRVNAVVEYLVSQGIAAERLIPKEYDASRSIAASATDEGRRQNRRIELSIGTTGE</sequence>
<evidence type="ECO:0000313" key="8">
    <source>
        <dbReference type="EMBL" id="CUS33932.1"/>
    </source>
</evidence>
<dbReference type="Proteomes" id="UP000199032">
    <property type="component" value="Unassembled WGS sequence"/>
</dbReference>
<dbReference type="CDD" id="cd07185">
    <property type="entry name" value="OmpA_C-like"/>
    <property type="match status" value="1"/>
</dbReference>
<feature type="region of interest" description="Disordered" evidence="5">
    <location>
        <begin position="36"/>
        <end position="66"/>
    </location>
</feature>
<dbReference type="PROSITE" id="PS51123">
    <property type="entry name" value="OMPA_2"/>
    <property type="match status" value="1"/>
</dbReference>
<dbReference type="GO" id="GO:0009279">
    <property type="term" value="C:cell outer membrane"/>
    <property type="evidence" value="ECO:0007669"/>
    <property type="project" value="UniProtKB-SubCell"/>
</dbReference>
<evidence type="ECO:0000256" key="3">
    <source>
        <dbReference type="ARBA" id="ARBA00023237"/>
    </source>
</evidence>
<evidence type="ECO:0000259" key="7">
    <source>
        <dbReference type="PROSITE" id="PS51123"/>
    </source>
</evidence>
<evidence type="ECO:0000256" key="5">
    <source>
        <dbReference type="SAM" id="MobiDB-lite"/>
    </source>
</evidence>